<feature type="transmembrane region" description="Helical" evidence="1">
    <location>
        <begin position="6"/>
        <end position="31"/>
    </location>
</feature>
<keyword evidence="2" id="KW-1185">Reference proteome</keyword>
<dbReference type="AlphaFoldDB" id="A0A1I7Z8Z2"/>
<proteinExistence type="predicted"/>
<feature type="transmembrane region" description="Helical" evidence="1">
    <location>
        <begin position="178"/>
        <end position="198"/>
    </location>
</feature>
<name>A0A1I7Z8Z2_9BILA</name>
<feature type="transmembrane region" description="Helical" evidence="1">
    <location>
        <begin position="276"/>
        <end position="298"/>
    </location>
</feature>
<protein>
    <submittedName>
        <fullName evidence="3">G protein-coupled receptor</fullName>
    </submittedName>
</protein>
<keyword evidence="1" id="KW-1133">Transmembrane helix</keyword>
<feature type="transmembrane region" description="Helical" evidence="1">
    <location>
        <begin position="218"/>
        <end position="237"/>
    </location>
</feature>
<evidence type="ECO:0000313" key="2">
    <source>
        <dbReference type="Proteomes" id="UP000095287"/>
    </source>
</evidence>
<dbReference type="WBParaSite" id="L893_g24054.t1">
    <property type="protein sequence ID" value="L893_g24054.t1"/>
    <property type="gene ID" value="L893_g24054"/>
</dbReference>
<organism evidence="2 3">
    <name type="scientific">Steinernema glaseri</name>
    <dbReference type="NCBI Taxonomy" id="37863"/>
    <lineage>
        <taxon>Eukaryota</taxon>
        <taxon>Metazoa</taxon>
        <taxon>Ecdysozoa</taxon>
        <taxon>Nematoda</taxon>
        <taxon>Chromadorea</taxon>
        <taxon>Rhabditida</taxon>
        <taxon>Tylenchina</taxon>
        <taxon>Panagrolaimomorpha</taxon>
        <taxon>Strongyloidoidea</taxon>
        <taxon>Steinernematidae</taxon>
        <taxon>Steinernema</taxon>
    </lineage>
</organism>
<evidence type="ECO:0000256" key="1">
    <source>
        <dbReference type="SAM" id="Phobius"/>
    </source>
</evidence>
<feature type="transmembrane region" description="Helical" evidence="1">
    <location>
        <begin position="86"/>
        <end position="114"/>
    </location>
</feature>
<feature type="transmembrane region" description="Helical" evidence="1">
    <location>
        <begin position="43"/>
        <end position="66"/>
    </location>
</feature>
<feature type="transmembrane region" description="Helical" evidence="1">
    <location>
        <begin position="126"/>
        <end position="146"/>
    </location>
</feature>
<dbReference type="Proteomes" id="UP000095287">
    <property type="component" value="Unplaced"/>
</dbReference>
<reference evidence="3" key="1">
    <citation type="submission" date="2016-11" db="UniProtKB">
        <authorList>
            <consortium name="WormBaseParasite"/>
        </authorList>
    </citation>
    <scope>IDENTIFICATION</scope>
</reference>
<evidence type="ECO:0000313" key="3">
    <source>
        <dbReference type="WBParaSite" id="L893_g24054.t1"/>
    </source>
</evidence>
<keyword evidence="1" id="KW-0812">Transmembrane</keyword>
<keyword evidence="1" id="KW-0472">Membrane</keyword>
<sequence length="327" mass="37330">MVVESTANAVITTILPIPHILVNAVVIYLSLKRVRHSTLRTYSLHITIPSLAYSLFSAALVIMRFFNMGQHLEVKSDDSETEFVDYATQFFIYFCGYDYRALAIILVTVTYLNFAKPIFAKKHLRSRNVTIIFLVGHLTAVTFSAITSYSENQVDLIFESGKRIPFNWSDYFEAFGESGTFIIFVSSYVVCTHAIISFQNKQKRMHQSRVGNERSYHLKAQLLAILFYITPPNIFILPSSGCTDLFSAFMPLYTPVYYQLCYAKVYHYEAFLSGRLIVASLTILVAFVDYRNALLMIFRRKKVFRVTLSSVNPDGHHTNQTSSTGRV</sequence>
<accession>A0A1I7Z8Z2</accession>